<dbReference type="PROSITE" id="PS51257">
    <property type="entry name" value="PROKAR_LIPOPROTEIN"/>
    <property type="match status" value="1"/>
</dbReference>
<dbReference type="RefSeq" id="WP_097127422.1">
    <property type="nucleotide sequence ID" value="NZ_OCMT01000001.1"/>
</dbReference>
<dbReference type="Proteomes" id="UP000219281">
    <property type="component" value="Unassembled WGS sequence"/>
</dbReference>
<evidence type="ECO:0000313" key="2">
    <source>
        <dbReference type="Proteomes" id="UP000219281"/>
    </source>
</evidence>
<dbReference type="AlphaFoldDB" id="A0A285ZNV6"/>
<protein>
    <recommendedName>
        <fullName evidence="3">Lipoprotein</fullName>
    </recommendedName>
</protein>
<gene>
    <name evidence="1" type="ORF">SAMN06297358_0092</name>
</gene>
<keyword evidence="2" id="KW-1185">Reference proteome</keyword>
<dbReference type="EMBL" id="OCMT01000001">
    <property type="protein sequence ID" value="SOD11324.1"/>
    <property type="molecule type" value="Genomic_DNA"/>
</dbReference>
<name>A0A285ZNV6_9SPHI</name>
<dbReference type="OrthoDB" id="673254at2"/>
<proteinExistence type="predicted"/>
<evidence type="ECO:0008006" key="3">
    <source>
        <dbReference type="Google" id="ProtNLM"/>
    </source>
</evidence>
<evidence type="ECO:0000313" key="1">
    <source>
        <dbReference type="EMBL" id="SOD11324.1"/>
    </source>
</evidence>
<accession>A0A285ZNV6</accession>
<sequence length="208" mass="22908">MKRTKVVLFISLCAVIFSSCKKGNENEEVVEAIKKEELKRKINEIIPKQYQDTLTKLGISLNLDATPPNMEGAFAIKPLKLLKSNRPEDPASLTFTDVTVKFLSQDSDNNIKLIGRKFLTDADTSIVTAISGKGNDFTIYGKVKSVSGTNSAIFGIIISGTKDGAVLRNVRYGLINIDNKNGGTRFIRQGEARAVFDTDLISENIQMF</sequence>
<reference evidence="2" key="1">
    <citation type="submission" date="2017-09" db="EMBL/GenBank/DDBJ databases">
        <authorList>
            <person name="Varghese N."/>
            <person name="Submissions S."/>
        </authorList>
    </citation>
    <scope>NUCLEOTIDE SEQUENCE [LARGE SCALE GENOMIC DNA]</scope>
    <source>
        <strain evidence="2">CGMCC 1.12803</strain>
    </source>
</reference>
<organism evidence="1 2">
    <name type="scientific">Pedobacter xixiisoli</name>
    <dbReference type="NCBI Taxonomy" id="1476464"/>
    <lineage>
        <taxon>Bacteria</taxon>
        <taxon>Pseudomonadati</taxon>
        <taxon>Bacteroidota</taxon>
        <taxon>Sphingobacteriia</taxon>
        <taxon>Sphingobacteriales</taxon>
        <taxon>Sphingobacteriaceae</taxon>
        <taxon>Pedobacter</taxon>
    </lineage>
</organism>